<comment type="caution">
    <text evidence="1">The sequence shown here is derived from an EMBL/GenBank/DDBJ whole genome shotgun (WGS) entry which is preliminary data.</text>
</comment>
<evidence type="ECO:0000313" key="1">
    <source>
        <dbReference type="EMBL" id="KAJ8131336.1"/>
    </source>
</evidence>
<dbReference type="EMBL" id="JAPUUL010000310">
    <property type="protein sequence ID" value="KAJ8131336.1"/>
    <property type="molecule type" value="Genomic_DNA"/>
</dbReference>
<dbReference type="Proteomes" id="UP001153332">
    <property type="component" value="Unassembled WGS sequence"/>
</dbReference>
<keyword evidence="2" id="KW-1185">Reference proteome</keyword>
<proteinExistence type="predicted"/>
<name>A0ACC2JV40_9PEZI</name>
<reference evidence="1" key="1">
    <citation type="submission" date="2022-12" db="EMBL/GenBank/DDBJ databases">
        <title>Genome Sequence of Lasiodiplodia mahajangana.</title>
        <authorList>
            <person name="Buettner E."/>
        </authorList>
    </citation>
    <scope>NUCLEOTIDE SEQUENCE</scope>
    <source>
        <strain evidence="1">VT137</strain>
    </source>
</reference>
<gene>
    <name evidence="1" type="ORF">O1611_g2288</name>
</gene>
<protein>
    <submittedName>
        <fullName evidence="1">Uncharacterized protein</fullName>
    </submittedName>
</protein>
<sequence length="381" mass="41794">MSSRDQGHVNKSASAYAAAGAASGEAEESINVLVTTAMSRFESPDIVDARLPAGQGLPMVMVMGVTGAGKSYFINQMAGKRVVEEGASLRSCTQHCTIVPISVGSVKALVIDTPGFDDTSRSDAEILGEIAKLLAGQFTLGFELKGIIYIHRITDNRYAGSAIKTFEVFKRICGERAMENVILVTSRWDEVGESTGASREHELREGFWAYMLGHGSSLSRYHGDRESARAIAAQLLLKDAVMLQIQDEMVNAGKNLDETTAGSFVDSSLAKQKLKFEKELRELEELRRQLRESDRQMKRQVQSDLQIQRGKLMDTEEQQVSLKRDIVGEVEEEIKTKKSRWLSGAKKALPFLPIAFNLLLMFVGLPPVAGVSTALTELFSG</sequence>
<organism evidence="1 2">
    <name type="scientific">Lasiodiplodia mahajangana</name>
    <dbReference type="NCBI Taxonomy" id="1108764"/>
    <lineage>
        <taxon>Eukaryota</taxon>
        <taxon>Fungi</taxon>
        <taxon>Dikarya</taxon>
        <taxon>Ascomycota</taxon>
        <taxon>Pezizomycotina</taxon>
        <taxon>Dothideomycetes</taxon>
        <taxon>Dothideomycetes incertae sedis</taxon>
        <taxon>Botryosphaeriales</taxon>
        <taxon>Botryosphaeriaceae</taxon>
        <taxon>Lasiodiplodia</taxon>
    </lineage>
</organism>
<evidence type="ECO:0000313" key="2">
    <source>
        <dbReference type="Proteomes" id="UP001153332"/>
    </source>
</evidence>
<accession>A0ACC2JV40</accession>